<dbReference type="GO" id="GO:0031929">
    <property type="term" value="P:TOR signaling"/>
    <property type="evidence" value="ECO:0007669"/>
    <property type="project" value="InterPro"/>
</dbReference>
<dbReference type="GO" id="GO:0031932">
    <property type="term" value="C:TORC2 complex"/>
    <property type="evidence" value="ECO:0007669"/>
    <property type="project" value="InterPro"/>
</dbReference>
<dbReference type="PANTHER" id="PTHR19842:SF2">
    <property type="entry name" value="WD REPEAT PROTEIN (AFU_ORTHOLOGUE AFUA_5G04300)"/>
    <property type="match status" value="1"/>
</dbReference>
<feature type="compositionally biased region" description="Polar residues" evidence="3">
    <location>
        <begin position="17"/>
        <end position="35"/>
    </location>
</feature>
<feature type="region of interest" description="Disordered" evidence="3">
    <location>
        <begin position="184"/>
        <end position="357"/>
    </location>
</feature>
<dbReference type="PROSITE" id="PS50082">
    <property type="entry name" value="WD_REPEATS_2"/>
    <property type="match status" value="1"/>
</dbReference>
<evidence type="ECO:0000256" key="1">
    <source>
        <dbReference type="ARBA" id="ARBA00009890"/>
    </source>
</evidence>
<keyword evidence="5" id="KW-1185">Reference proteome</keyword>
<accession>A0AAN6SA85</accession>
<name>A0AAN6SA85_9PEZI</name>
<feature type="compositionally biased region" description="Low complexity" evidence="3">
    <location>
        <begin position="36"/>
        <end position="49"/>
    </location>
</feature>
<protein>
    <recommendedName>
        <fullName evidence="6">WD40 repeat-like protein</fullName>
    </recommendedName>
</protein>
<dbReference type="PANTHER" id="PTHR19842">
    <property type="entry name" value="G BETA-LIKE PROTEIN GBL"/>
    <property type="match status" value="1"/>
</dbReference>
<sequence length="1231" mass="136049">MSSTLITTRPTASIVQLSPATENSVRSDSFSSLRPTVTTNAAEATTAEAGLSEPAYKRARHHYNHDSSAQPSHDSPTQWNGSRWELPEVFESCLKDQVFPAIDREIAKLHRDTLNTVDIGKQEYQLHPPSIGLRSPALPPAPITTVQTPRTETPVPVPKVPFVPPSVPKRAVSAAATQLGTERRYSNSPIPLPVIPGQPPKTSNGVNNVSPASAGPQRPVPALPVTSTQGLRTEPIVISDDEDTPQTAQRPITATVTATTTFRPPVRRSPSSSPERRLRVPPSPHLRSPSPEVQFCPPPPLASATADDKVQPTDSHPNDATKRLSAEPSLAGTASTSPVVRRSSVLQQPNHVPTSPHNFRSRAHALAWHANRVAKGSRADTDTVTSGWFSKARRPYIRAEERQLILNGTRKLRINSSALPRPSVFHVDFSPQEIKIVQRLTREILDLPPEDEKGDTKKGFSKILRRNRGRIPNIITAIQRTIPHRNTADLHNFFKDAVKHKTSKQPAILALERDDLDHQGDLARSSRVQSLLSAREISGLRDYRAMRRRENFPNEFRKCREDDLELRAKWVNCAGDIATIVWVSNDGFICGTTEHSDAHNQQYNKPGNLVLGSCSAGTLRAYPDHRMLRPVISEGANSTNAMRESQDAWLYSSVVSSDYDAPHDRAFTSGFDRTVKIWKVDPSGASMTLLGEWKHGGNVNFVAASRHGSGMVATAADVAFDAVRVYTINESDLSASGFRSHSCSRVTDAEGNTVPTDKWAYFPATMQWGIAPSVSNLLLVGYSPRSRTGDDNDIPEDRRDSGELCLWDGLTGERWRVTSATTQNVFEVLWHPTQPCFVAATSPLGLELEDGVRTQIRIFRISDNPEYDGKAFSPIKTLDCTAVDINELTIMPNSWTYCYITAGCTDGNTYVWDTAQGDQPIHVLRHGDPCEECRGDREREDMGVKFTAWGNTPDRFYTGSSDGVVKVWNVRSLDKKPLVRDLLTAAAPISSGMFSPDRSKLVIGDASGKVFYLSLDTEEKPQVAPLWGQSRTIRCPTQVIPHPEPPPPPPPTHDSDGNPLEPETGVARGHAYLTSQQLRLTGNPIVGAVQGPRYFETGLFRRELHFNGDPDGVLMAYVAVQQQEERLHSGGRRREDFMPLRPVRAEAVDKCLELHQRNTSLDQQMLVLGLGGEGMLLLPEDTRQDLEQDGVDFELALETLFDAPDYDFEYEDDVPGEEEADDFSSDDEFYG</sequence>
<feature type="region of interest" description="Disordered" evidence="3">
    <location>
        <begin position="1207"/>
        <end position="1231"/>
    </location>
</feature>
<feature type="repeat" description="WD" evidence="2">
    <location>
        <begin position="937"/>
        <end position="972"/>
    </location>
</feature>
<dbReference type="EMBL" id="MU853752">
    <property type="protein sequence ID" value="KAK3946205.1"/>
    <property type="molecule type" value="Genomic_DNA"/>
</dbReference>
<comment type="caution">
    <text evidence="4">The sequence shown here is derived from an EMBL/GenBank/DDBJ whole genome shotgun (WGS) entry which is preliminary data.</text>
</comment>
<dbReference type="AlphaFoldDB" id="A0AAN6SA85"/>
<dbReference type="Gene3D" id="2.130.10.10">
    <property type="entry name" value="YVTN repeat-like/Quinoprotein amine dehydrogenase"/>
    <property type="match status" value="1"/>
</dbReference>
<dbReference type="GO" id="GO:0032956">
    <property type="term" value="P:regulation of actin cytoskeleton organization"/>
    <property type="evidence" value="ECO:0007669"/>
    <property type="project" value="TreeGrafter"/>
</dbReference>
<dbReference type="InterPro" id="IPR036322">
    <property type="entry name" value="WD40_repeat_dom_sf"/>
</dbReference>
<reference evidence="5" key="1">
    <citation type="journal article" date="2023" name="Mol. Phylogenet. Evol.">
        <title>Genome-scale phylogeny and comparative genomics of the fungal order Sordariales.</title>
        <authorList>
            <person name="Hensen N."/>
            <person name="Bonometti L."/>
            <person name="Westerberg I."/>
            <person name="Brannstrom I.O."/>
            <person name="Guillou S."/>
            <person name="Cros-Aarteil S."/>
            <person name="Calhoun S."/>
            <person name="Haridas S."/>
            <person name="Kuo A."/>
            <person name="Mondo S."/>
            <person name="Pangilinan J."/>
            <person name="Riley R."/>
            <person name="LaButti K."/>
            <person name="Andreopoulos B."/>
            <person name="Lipzen A."/>
            <person name="Chen C."/>
            <person name="Yan M."/>
            <person name="Daum C."/>
            <person name="Ng V."/>
            <person name="Clum A."/>
            <person name="Steindorff A."/>
            <person name="Ohm R.A."/>
            <person name="Martin F."/>
            <person name="Silar P."/>
            <person name="Natvig D.O."/>
            <person name="Lalanne C."/>
            <person name="Gautier V."/>
            <person name="Ament-Velasquez S.L."/>
            <person name="Kruys A."/>
            <person name="Hutchinson M.I."/>
            <person name="Powell A.J."/>
            <person name="Barry K."/>
            <person name="Miller A.N."/>
            <person name="Grigoriev I.V."/>
            <person name="Debuchy R."/>
            <person name="Gladieux P."/>
            <person name="Hiltunen Thoren M."/>
            <person name="Johannesson H."/>
        </authorList>
    </citation>
    <scope>NUCLEOTIDE SEQUENCE [LARGE SCALE GENOMIC DNA]</scope>
    <source>
        <strain evidence="5">CBS 340.73</strain>
    </source>
</reference>
<proteinExistence type="inferred from homology"/>
<dbReference type="GO" id="GO:0031931">
    <property type="term" value="C:TORC1 complex"/>
    <property type="evidence" value="ECO:0007669"/>
    <property type="project" value="InterPro"/>
</dbReference>
<dbReference type="SMART" id="SM00320">
    <property type="entry name" value="WD40"/>
    <property type="match status" value="5"/>
</dbReference>
<gene>
    <name evidence="4" type="ORF">QBC46DRAFT_369128</name>
</gene>
<dbReference type="InterPro" id="IPR037588">
    <property type="entry name" value="MLST8"/>
</dbReference>
<feature type="region of interest" description="Disordered" evidence="3">
    <location>
        <begin position="61"/>
        <end position="80"/>
    </location>
</feature>
<comment type="similarity">
    <text evidence="1">Belongs to the WD repeat LST8 family.</text>
</comment>
<feature type="compositionally biased region" description="Pro residues" evidence="3">
    <location>
        <begin position="190"/>
        <end position="199"/>
    </location>
</feature>
<evidence type="ECO:0000313" key="5">
    <source>
        <dbReference type="Proteomes" id="UP001303473"/>
    </source>
</evidence>
<feature type="compositionally biased region" description="Low complexity" evidence="3">
    <location>
        <begin position="253"/>
        <end position="273"/>
    </location>
</feature>
<dbReference type="InterPro" id="IPR001680">
    <property type="entry name" value="WD40_rpt"/>
</dbReference>
<feature type="region of interest" description="Disordered" evidence="3">
    <location>
        <begin position="17"/>
        <end position="52"/>
    </location>
</feature>
<feature type="compositionally biased region" description="Basic and acidic residues" evidence="3">
    <location>
        <begin position="306"/>
        <end position="325"/>
    </location>
</feature>
<feature type="region of interest" description="Disordered" evidence="3">
    <location>
        <begin position="1036"/>
        <end position="1065"/>
    </location>
</feature>
<feature type="compositionally biased region" description="Polar residues" evidence="3">
    <location>
        <begin position="332"/>
        <end position="357"/>
    </location>
</feature>
<feature type="compositionally biased region" description="Polar residues" evidence="3">
    <location>
        <begin position="201"/>
        <end position="211"/>
    </location>
</feature>
<organism evidence="4 5">
    <name type="scientific">Diplogelasinospora grovesii</name>
    <dbReference type="NCBI Taxonomy" id="303347"/>
    <lineage>
        <taxon>Eukaryota</taxon>
        <taxon>Fungi</taxon>
        <taxon>Dikarya</taxon>
        <taxon>Ascomycota</taxon>
        <taxon>Pezizomycotina</taxon>
        <taxon>Sordariomycetes</taxon>
        <taxon>Sordariomycetidae</taxon>
        <taxon>Sordariales</taxon>
        <taxon>Diplogelasinosporaceae</taxon>
        <taxon>Diplogelasinospora</taxon>
    </lineage>
</organism>
<dbReference type="Proteomes" id="UP001303473">
    <property type="component" value="Unassembled WGS sequence"/>
</dbReference>
<evidence type="ECO:0008006" key="6">
    <source>
        <dbReference type="Google" id="ProtNLM"/>
    </source>
</evidence>
<feature type="compositionally biased region" description="Pro residues" evidence="3">
    <location>
        <begin position="1042"/>
        <end position="1052"/>
    </location>
</feature>
<dbReference type="SUPFAM" id="SSF50978">
    <property type="entry name" value="WD40 repeat-like"/>
    <property type="match status" value="1"/>
</dbReference>
<keyword evidence="2" id="KW-0853">WD repeat</keyword>
<feature type="compositionally biased region" description="Polar residues" evidence="3">
    <location>
        <begin position="66"/>
        <end position="80"/>
    </location>
</feature>
<evidence type="ECO:0000256" key="2">
    <source>
        <dbReference type="PROSITE-ProRule" id="PRU00221"/>
    </source>
</evidence>
<evidence type="ECO:0000256" key="3">
    <source>
        <dbReference type="SAM" id="MobiDB-lite"/>
    </source>
</evidence>
<evidence type="ECO:0000313" key="4">
    <source>
        <dbReference type="EMBL" id="KAK3946205.1"/>
    </source>
</evidence>
<dbReference type="InterPro" id="IPR015943">
    <property type="entry name" value="WD40/YVTN_repeat-like_dom_sf"/>
</dbReference>